<dbReference type="Pfam" id="PF01553">
    <property type="entry name" value="Acyltransferase"/>
    <property type="match status" value="1"/>
</dbReference>
<feature type="domain" description="Phospholipid/glycerol acyltransferase" evidence="4">
    <location>
        <begin position="27"/>
        <end position="139"/>
    </location>
</feature>
<keyword evidence="2 5" id="KW-0808">Transferase</keyword>
<dbReference type="InterPro" id="IPR002123">
    <property type="entry name" value="Plipid/glycerol_acylTrfase"/>
</dbReference>
<dbReference type="Proteomes" id="UP000054761">
    <property type="component" value="Unassembled WGS sequence"/>
</dbReference>
<evidence type="ECO:0000313" key="6">
    <source>
        <dbReference type="Proteomes" id="UP000054761"/>
    </source>
</evidence>
<dbReference type="EMBL" id="LNYH01000070">
    <property type="protein sequence ID" value="KTD23689.1"/>
    <property type="molecule type" value="Genomic_DNA"/>
</dbReference>
<dbReference type="SMART" id="SM00563">
    <property type="entry name" value="PlsC"/>
    <property type="match status" value="1"/>
</dbReference>
<evidence type="ECO:0000256" key="3">
    <source>
        <dbReference type="ARBA" id="ARBA00023315"/>
    </source>
</evidence>
<sequence>MQKLSQMLLHLFGWKIQGKLPLLNKYILIVAPHTSNWDLLVGLTAQFAVGDRFHFLAKKQLFFFPLNLFLKAMGGIPVDRSKSQDLVEQAVQLFEQKEKFVLGITPEGTRSPVKRWKTGFYHIANKAKIPIVMVGFDYAKKEIIINEPFWPTGDINEDFPQVLDFYRGIQGRYPQKIPDF</sequence>
<dbReference type="SUPFAM" id="SSF69593">
    <property type="entry name" value="Glycerol-3-phosphate (1)-acyltransferase"/>
    <property type="match status" value="1"/>
</dbReference>
<dbReference type="PATRIC" id="fig|454.4.peg.1478"/>
<gene>
    <name evidence="5" type="ORF">Lisr_1370</name>
</gene>
<dbReference type="CDD" id="cd07988">
    <property type="entry name" value="LPLAT_ABO13168-like"/>
    <property type="match status" value="1"/>
</dbReference>
<evidence type="ECO:0000313" key="5">
    <source>
        <dbReference type="EMBL" id="KTD23689.1"/>
    </source>
</evidence>
<name>A0A0W0VUY0_9GAMM</name>
<dbReference type="GO" id="GO:0006654">
    <property type="term" value="P:phosphatidic acid biosynthetic process"/>
    <property type="evidence" value="ECO:0007669"/>
    <property type="project" value="TreeGrafter"/>
</dbReference>
<dbReference type="OrthoDB" id="9796839at2"/>
<protein>
    <submittedName>
        <fullName evidence="5">Acyltransferase</fullName>
    </submittedName>
</protein>
<accession>A0A0W0VUY0</accession>
<evidence type="ECO:0000256" key="2">
    <source>
        <dbReference type="ARBA" id="ARBA00022679"/>
    </source>
</evidence>
<dbReference type="GO" id="GO:0003841">
    <property type="term" value="F:1-acylglycerol-3-phosphate O-acyltransferase activity"/>
    <property type="evidence" value="ECO:0007669"/>
    <property type="project" value="TreeGrafter"/>
</dbReference>
<keyword evidence="3 5" id="KW-0012">Acyltransferase</keyword>
<dbReference type="RefSeq" id="WP_058501722.1">
    <property type="nucleotide sequence ID" value="NZ_CAAAJA010000003.1"/>
</dbReference>
<dbReference type="STRING" id="454.Lisr_1370"/>
<proteinExistence type="predicted"/>
<keyword evidence="6" id="KW-1185">Reference proteome</keyword>
<comment type="caution">
    <text evidence="5">The sequence shown here is derived from an EMBL/GenBank/DDBJ whole genome shotgun (WGS) entry which is preliminary data.</text>
</comment>
<evidence type="ECO:0000259" key="4">
    <source>
        <dbReference type="SMART" id="SM00563"/>
    </source>
</evidence>
<dbReference type="AlphaFoldDB" id="A0A0W0VUY0"/>
<reference evidence="5 6" key="1">
    <citation type="submission" date="2015-11" db="EMBL/GenBank/DDBJ databases">
        <title>Genomic analysis of 38 Legionella species identifies large and diverse effector repertoires.</title>
        <authorList>
            <person name="Burstein D."/>
            <person name="Amaro F."/>
            <person name="Zusman T."/>
            <person name="Lifshitz Z."/>
            <person name="Cohen O."/>
            <person name="Gilbert J.A."/>
            <person name="Pupko T."/>
            <person name="Shuman H.A."/>
            <person name="Segal G."/>
        </authorList>
    </citation>
    <scope>NUCLEOTIDE SEQUENCE [LARGE SCALE GENOMIC DNA]</scope>
    <source>
        <strain evidence="5 6">Bercovier 4</strain>
    </source>
</reference>
<evidence type="ECO:0000256" key="1">
    <source>
        <dbReference type="ARBA" id="ARBA00005189"/>
    </source>
</evidence>
<dbReference type="PANTHER" id="PTHR10434">
    <property type="entry name" value="1-ACYL-SN-GLYCEROL-3-PHOSPHATE ACYLTRANSFERASE"/>
    <property type="match status" value="1"/>
</dbReference>
<comment type="pathway">
    <text evidence="1">Lipid metabolism.</text>
</comment>
<organism evidence="5 6">
    <name type="scientific">Legionella israelensis</name>
    <dbReference type="NCBI Taxonomy" id="454"/>
    <lineage>
        <taxon>Bacteria</taxon>
        <taxon>Pseudomonadati</taxon>
        <taxon>Pseudomonadota</taxon>
        <taxon>Gammaproteobacteria</taxon>
        <taxon>Legionellales</taxon>
        <taxon>Legionellaceae</taxon>
        <taxon>Legionella</taxon>
    </lineage>
</organism>
<dbReference type="PANTHER" id="PTHR10434:SF9">
    <property type="entry name" value="PHOSPHOLIPID_GLYCEROL ACYLTRANSFERASE DOMAIN-CONTAINING PROTEIN"/>
    <property type="match status" value="1"/>
</dbReference>